<evidence type="ECO:0000256" key="3">
    <source>
        <dbReference type="ARBA" id="ARBA00022692"/>
    </source>
</evidence>
<evidence type="ECO:0000313" key="8">
    <source>
        <dbReference type="Proteomes" id="UP000642070"/>
    </source>
</evidence>
<dbReference type="AlphaFoldDB" id="A0A917U307"/>
<reference evidence="7" key="2">
    <citation type="submission" date="2020-09" db="EMBL/GenBank/DDBJ databases">
        <authorList>
            <person name="Sun Q."/>
            <person name="Ohkuma M."/>
        </authorList>
    </citation>
    <scope>NUCLEOTIDE SEQUENCE</scope>
    <source>
        <strain evidence="7">JCM 19831</strain>
    </source>
</reference>
<dbReference type="CDD" id="cd06173">
    <property type="entry name" value="MFS_MefA_like"/>
    <property type="match status" value="1"/>
</dbReference>
<keyword evidence="5 6" id="KW-0472">Membrane</keyword>
<keyword evidence="2" id="KW-1003">Cell membrane</keyword>
<comment type="caution">
    <text evidence="7">The sequence shown here is derived from an EMBL/GenBank/DDBJ whole genome shotgun (WGS) entry which is preliminary data.</text>
</comment>
<dbReference type="SUPFAM" id="SSF103473">
    <property type="entry name" value="MFS general substrate transporter"/>
    <property type="match status" value="1"/>
</dbReference>
<comment type="subcellular location">
    <subcellularLocation>
        <location evidence="1">Cell membrane</location>
        <topology evidence="1">Multi-pass membrane protein</topology>
    </subcellularLocation>
</comment>
<feature type="transmembrane region" description="Helical" evidence="6">
    <location>
        <begin position="366"/>
        <end position="383"/>
    </location>
</feature>
<proteinExistence type="predicted"/>
<feature type="transmembrane region" description="Helical" evidence="6">
    <location>
        <begin position="12"/>
        <end position="39"/>
    </location>
</feature>
<accession>A0A917U307</accession>
<evidence type="ECO:0000256" key="4">
    <source>
        <dbReference type="ARBA" id="ARBA00022989"/>
    </source>
</evidence>
<dbReference type="GO" id="GO:0005886">
    <property type="term" value="C:plasma membrane"/>
    <property type="evidence" value="ECO:0007669"/>
    <property type="project" value="UniProtKB-SubCell"/>
</dbReference>
<gene>
    <name evidence="7" type="ORF">GCM10007977_064590</name>
</gene>
<dbReference type="Gene3D" id="1.20.1250.20">
    <property type="entry name" value="MFS general substrate transporter like domains"/>
    <property type="match status" value="1"/>
</dbReference>
<reference evidence="7" key="1">
    <citation type="journal article" date="2014" name="Int. J. Syst. Evol. Microbiol.">
        <title>Complete genome sequence of Corynebacterium casei LMG S-19264T (=DSM 44701T), isolated from a smear-ripened cheese.</title>
        <authorList>
            <consortium name="US DOE Joint Genome Institute (JGI-PGF)"/>
            <person name="Walter F."/>
            <person name="Albersmeier A."/>
            <person name="Kalinowski J."/>
            <person name="Ruckert C."/>
        </authorList>
    </citation>
    <scope>NUCLEOTIDE SEQUENCE</scope>
    <source>
        <strain evidence="7">JCM 19831</strain>
    </source>
</reference>
<feature type="transmembrane region" description="Helical" evidence="6">
    <location>
        <begin position="304"/>
        <end position="326"/>
    </location>
</feature>
<organism evidence="7 8">
    <name type="scientific">Dactylosporangium sucinum</name>
    <dbReference type="NCBI Taxonomy" id="1424081"/>
    <lineage>
        <taxon>Bacteria</taxon>
        <taxon>Bacillati</taxon>
        <taxon>Actinomycetota</taxon>
        <taxon>Actinomycetes</taxon>
        <taxon>Micromonosporales</taxon>
        <taxon>Micromonosporaceae</taxon>
        <taxon>Dactylosporangium</taxon>
    </lineage>
</organism>
<dbReference type="InterPro" id="IPR036259">
    <property type="entry name" value="MFS_trans_sf"/>
</dbReference>
<evidence type="ECO:0000256" key="2">
    <source>
        <dbReference type="ARBA" id="ARBA00022475"/>
    </source>
</evidence>
<feature type="transmembrane region" description="Helical" evidence="6">
    <location>
        <begin position="280"/>
        <end position="298"/>
    </location>
</feature>
<dbReference type="GO" id="GO:0022857">
    <property type="term" value="F:transmembrane transporter activity"/>
    <property type="evidence" value="ECO:0007669"/>
    <property type="project" value="InterPro"/>
</dbReference>
<feature type="transmembrane region" description="Helical" evidence="6">
    <location>
        <begin position="45"/>
        <end position="67"/>
    </location>
</feature>
<evidence type="ECO:0000256" key="1">
    <source>
        <dbReference type="ARBA" id="ARBA00004651"/>
    </source>
</evidence>
<dbReference type="Pfam" id="PF07690">
    <property type="entry name" value="MFS_1"/>
    <property type="match status" value="1"/>
</dbReference>
<name>A0A917U307_9ACTN</name>
<keyword evidence="4 6" id="KW-1133">Transmembrane helix</keyword>
<feature type="transmembrane region" description="Helical" evidence="6">
    <location>
        <begin position="248"/>
        <end position="268"/>
    </location>
</feature>
<keyword evidence="8" id="KW-1185">Reference proteome</keyword>
<feature type="transmembrane region" description="Helical" evidence="6">
    <location>
        <begin position="338"/>
        <end position="360"/>
    </location>
</feature>
<dbReference type="EMBL" id="BMPI01000036">
    <property type="protein sequence ID" value="GGM54066.1"/>
    <property type="molecule type" value="Genomic_DNA"/>
</dbReference>
<dbReference type="InterPro" id="IPR011701">
    <property type="entry name" value="MFS"/>
</dbReference>
<feature type="transmembrane region" description="Helical" evidence="6">
    <location>
        <begin position="79"/>
        <end position="110"/>
    </location>
</feature>
<dbReference type="PANTHER" id="PTHR23513">
    <property type="entry name" value="INTEGRAL MEMBRANE EFFLUX PROTEIN-RELATED"/>
    <property type="match status" value="1"/>
</dbReference>
<evidence type="ECO:0000313" key="7">
    <source>
        <dbReference type="EMBL" id="GGM54066.1"/>
    </source>
</evidence>
<protein>
    <submittedName>
        <fullName evidence="7">Membrane protein</fullName>
    </submittedName>
</protein>
<dbReference type="RefSeq" id="WP_190253770.1">
    <property type="nucleotide sequence ID" value="NZ_BMPI01000036.1"/>
</dbReference>
<sequence>MQTVRGLLRHREYVVVLGGFAGTALASTLTVVALAVLVFERTGSPLLSGLALASGSLPYLVGAVFLLAHADRLPPRRALAAVGALQAATLAVLATGLLSPAVMLLVMLALGTVLPVGTAARTGLLPDLLPEDAYVLGRAVYNATGYVTQLAGYAAGGVLLSVTGPATALWVAAALAAGATLASAALRARPPRGRADGAAWRQTWRTNRRLLADPAVRGLLLAHWLPMAAASGAEGAFVPYAAAHGPAALASALFWAGAAGMLVGDLTFGRFLTPERQDRLTLPAALLLGAPLLLFAAGPPVLPAAVACFLAFAGMSYHLGLQRRFLAAVPAQTRGQGFGLLLTGIATTQGVTLVAGGALAEVWPPGTVVAVFGAAVLVTAVVLQRQLRP</sequence>
<dbReference type="PANTHER" id="PTHR23513:SF11">
    <property type="entry name" value="STAPHYLOFERRIN A TRANSPORTER"/>
    <property type="match status" value="1"/>
</dbReference>
<feature type="transmembrane region" description="Helical" evidence="6">
    <location>
        <begin position="167"/>
        <end position="186"/>
    </location>
</feature>
<evidence type="ECO:0000256" key="6">
    <source>
        <dbReference type="SAM" id="Phobius"/>
    </source>
</evidence>
<feature type="transmembrane region" description="Helical" evidence="6">
    <location>
        <begin position="218"/>
        <end position="242"/>
    </location>
</feature>
<evidence type="ECO:0000256" key="5">
    <source>
        <dbReference type="ARBA" id="ARBA00023136"/>
    </source>
</evidence>
<keyword evidence="3 6" id="KW-0812">Transmembrane</keyword>
<dbReference type="Proteomes" id="UP000642070">
    <property type="component" value="Unassembled WGS sequence"/>
</dbReference>